<evidence type="ECO:0000313" key="2">
    <source>
        <dbReference type="Proteomes" id="UP000695022"/>
    </source>
</evidence>
<protein>
    <submittedName>
        <fullName evidence="3">RNA polymerase II degradation factor 1-like isoform X1</fullName>
    </submittedName>
</protein>
<name>A0ABM1EWI6_PRICU</name>
<feature type="region of interest" description="Disordered" evidence="1">
    <location>
        <begin position="401"/>
        <end position="506"/>
    </location>
</feature>
<keyword evidence="2" id="KW-1185">Reference proteome</keyword>
<feature type="compositionally biased region" description="Low complexity" evidence="1">
    <location>
        <begin position="318"/>
        <end position="333"/>
    </location>
</feature>
<dbReference type="RefSeq" id="XP_014676557.1">
    <property type="nucleotide sequence ID" value="XM_014821071.1"/>
</dbReference>
<feature type="compositionally biased region" description="Pro residues" evidence="1">
    <location>
        <begin position="277"/>
        <end position="287"/>
    </location>
</feature>
<proteinExistence type="predicted"/>
<feature type="compositionally biased region" description="Low complexity" evidence="1">
    <location>
        <begin position="490"/>
        <end position="506"/>
    </location>
</feature>
<dbReference type="GeneID" id="106816451"/>
<organism evidence="2 3">
    <name type="scientific">Priapulus caudatus</name>
    <name type="common">Priapulid worm</name>
    <dbReference type="NCBI Taxonomy" id="37621"/>
    <lineage>
        <taxon>Eukaryota</taxon>
        <taxon>Metazoa</taxon>
        <taxon>Ecdysozoa</taxon>
        <taxon>Scalidophora</taxon>
        <taxon>Priapulida</taxon>
        <taxon>Priapulimorpha</taxon>
        <taxon>Priapulimorphida</taxon>
        <taxon>Priapulidae</taxon>
        <taxon>Priapulus</taxon>
    </lineage>
</organism>
<feature type="region of interest" description="Disordered" evidence="1">
    <location>
        <begin position="242"/>
        <end position="388"/>
    </location>
</feature>
<gene>
    <name evidence="3" type="primary">LOC106816451</name>
</gene>
<reference evidence="3" key="1">
    <citation type="submission" date="2025-08" db="UniProtKB">
        <authorList>
            <consortium name="RefSeq"/>
        </authorList>
    </citation>
    <scope>IDENTIFICATION</scope>
</reference>
<evidence type="ECO:0000256" key="1">
    <source>
        <dbReference type="SAM" id="MobiDB-lite"/>
    </source>
</evidence>
<feature type="compositionally biased region" description="Low complexity" evidence="1">
    <location>
        <begin position="469"/>
        <end position="480"/>
    </location>
</feature>
<evidence type="ECO:0000313" key="3">
    <source>
        <dbReference type="RefSeq" id="XP_014676557.1"/>
    </source>
</evidence>
<dbReference type="Proteomes" id="UP000695022">
    <property type="component" value="Unplaced"/>
</dbReference>
<feature type="compositionally biased region" description="Polar residues" evidence="1">
    <location>
        <begin position="334"/>
        <end position="347"/>
    </location>
</feature>
<sequence length="506" mass="54825">MAAAHGIKKLFASSSFYDDSEHSFPTIKEQLQLCQQVALSLTSPRNRGTRGSQMFDKRRYRAPKWTIENQPRSNMAAAAASDDGSHFSFRIPKMAAGVHEPEITRDGLPRCVVRPSVFSDRDGAFSVNMDEESTADPYKCFELSRKLKMASEGRGARMFAGKVADGERWVHDETSAPPPRRGAAAAVARPSEVKLGDLAGLDEYVPDLTGGGKVEWGETYNVVPKGWQAATPAAAAAAAAGAAGAERGGREEVRAQPGEPLQVLIPDALPRRSGAPGTPPVSSPVAPPWGGQQQQQQQPFVPASERGPESDPLFGGPQQQQQQQQQPQRIQTQAKTPWNQPPQQQQYKKGRSEKIDIAEEVGEAVKPITKRWPPTPEPVDGAAEQQVSPAAAQIHVQAVHMQPGSHQVIQVQPTYQQQQQQPQAVSPGQWRPQASPQQAQPSPPSWRAQPSPPAAHEAAPWRPQPQQAPAPAAAPARQQPTTGGAPWRTQPQARGPQQQQQQAPWV</sequence>
<feature type="compositionally biased region" description="Low complexity" evidence="1">
    <location>
        <begin position="407"/>
        <end position="461"/>
    </location>
</feature>
<accession>A0ABM1EWI6</accession>